<protein>
    <submittedName>
        <fullName evidence="4">Uncharacterized protein</fullName>
    </submittedName>
</protein>
<keyword evidence="5" id="KW-1185">Reference proteome</keyword>
<evidence type="ECO:0000313" key="4">
    <source>
        <dbReference type="EMBL" id="CAH0376442.1"/>
    </source>
</evidence>
<dbReference type="GO" id="GO:0016433">
    <property type="term" value="F:rRNA (adenine) methyltransferase activity"/>
    <property type="evidence" value="ECO:0007669"/>
    <property type="project" value="TreeGrafter"/>
</dbReference>
<keyword evidence="2" id="KW-0808">Transferase</keyword>
<dbReference type="Proteomes" id="UP000789595">
    <property type="component" value="Unassembled WGS sequence"/>
</dbReference>
<evidence type="ECO:0000313" key="5">
    <source>
        <dbReference type="Proteomes" id="UP000789595"/>
    </source>
</evidence>
<dbReference type="InterPro" id="IPR021867">
    <property type="entry name" value="Bmt2/SAMTOR"/>
</dbReference>
<keyword evidence="1" id="KW-0489">Methyltransferase</keyword>
<sequence>MGKKRKDAPLVPPPIASRRVARRVTSEFHRLAQDAARAPTAAARAAAERVLEARRGRYQEASALSTALHSTSRWVLRVLRRRGVLGAAANARPPALLEVGAVNTQLLEARGLAVRAIDVRSSMQRIERVDFFDLRPQGSYLRGNQPVSSYDVVVCALVLNCLPDAAARGRMVAGLVAHLRPGGLCFLVVPRSCLERSAATTPARFDAVLRRAGLVELERRATPRLLHLCLAAGGADAAPAPAPEHRLRPRRKKANEFDVVLPAAA</sequence>
<dbReference type="PANTHER" id="PTHR21008">
    <property type="entry name" value="S-ADENOSYLMETHIONINE SENSOR UPSTREAM OF MTORC1-RELATED"/>
    <property type="match status" value="1"/>
</dbReference>
<dbReference type="InterPro" id="IPR029063">
    <property type="entry name" value="SAM-dependent_MTases_sf"/>
</dbReference>
<reference evidence="4" key="1">
    <citation type="submission" date="2021-11" db="EMBL/GenBank/DDBJ databases">
        <authorList>
            <consortium name="Genoscope - CEA"/>
            <person name="William W."/>
        </authorList>
    </citation>
    <scope>NUCLEOTIDE SEQUENCE</scope>
</reference>
<dbReference type="PANTHER" id="PTHR21008:SF1">
    <property type="entry name" value="25S RRNA (ADENINE(2142)-N(1))-METHYLTRANSFERASE"/>
    <property type="match status" value="1"/>
</dbReference>
<comment type="caution">
    <text evidence="4">The sequence shown here is derived from an EMBL/GenBank/DDBJ whole genome shotgun (WGS) entry which is preliminary data.</text>
</comment>
<keyword evidence="3" id="KW-0949">S-adenosyl-L-methionine</keyword>
<evidence type="ECO:0000256" key="1">
    <source>
        <dbReference type="ARBA" id="ARBA00022603"/>
    </source>
</evidence>
<dbReference type="AlphaFoldDB" id="A0A8J2SXC9"/>
<dbReference type="OrthoDB" id="5954793at2759"/>
<dbReference type="EMBL" id="CAKKNE010000005">
    <property type="protein sequence ID" value="CAH0376442.1"/>
    <property type="molecule type" value="Genomic_DNA"/>
</dbReference>
<proteinExistence type="predicted"/>
<dbReference type="SUPFAM" id="SSF53335">
    <property type="entry name" value="S-adenosyl-L-methionine-dependent methyltransferases"/>
    <property type="match status" value="1"/>
</dbReference>
<accession>A0A8J2SXC9</accession>
<evidence type="ECO:0000256" key="3">
    <source>
        <dbReference type="ARBA" id="ARBA00022691"/>
    </source>
</evidence>
<name>A0A8J2SXC9_9STRA</name>
<gene>
    <name evidence="4" type="ORF">PECAL_5P10300</name>
</gene>
<organism evidence="4 5">
    <name type="scientific">Pelagomonas calceolata</name>
    <dbReference type="NCBI Taxonomy" id="35677"/>
    <lineage>
        <taxon>Eukaryota</taxon>
        <taxon>Sar</taxon>
        <taxon>Stramenopiles</taxon>
        <taxon>Ochrophyta</taxon>
        <taxon>Pelagophyceae</taxon>
        <taxon>Pelagomonadales</taxon>
        <taxon>Pelagomonadaceae</taxon>
        <taxon>Pelagomonas</taxon>
    </lineage>
</organism>
<dbReference type="GO" id="GO:0005730">
    <property type="term" value="C:nucleolus"/>
    <property type="evidence" value="ECO:0007669"/>
    <property type="project" value="TreeGrafter"/>
</dbReference>
<dbReference type="Gene3D" id="3.40.50.150">
    <property type="entry name" value="Vaccinia Virus protein VP39"/>
    <property type="match status" value="1"/>
</dbReference>
<dbReference type="Pfam" id="PF11968">
    <property type="entry name" value="Bmt2"/>
    <property type="match status" value="1"/>
</dbReference>
<evidence type="ECO:0000256" key="2">
    <source>
        <dbReference type="ARBA" id="ARBA00022679"/>
    </source>
</evidence>